<organism evidence="2">
    <name type="scientific">marine sediment metagenome</name>
    <dbReference type="NCBI Taxonomy" id="412755"/>
    <lineage>
        <taxon>unclassified sequences</taxon>
        <taxon>metagenomes</taxon>
        <taxon>ecological metagenomes</taxon>
    </lineage>
</organism>
<proteinExistence type="predicted"/>
<name>X1A644_9ZZZZ</name>
<keyword evidence="1" id="KW-0472">Membrane</keyword>
<dbReference type="AlphaFoldDB" id="X1A644"/>
<dbReference type="EMBL" id="BART01008072">
    <property type="protein sequence ID" value="GAG68263.1"/>
    <property type="molecule type" value="Genomic_DNA"/>
</dbReference>
<keyword evidence="1" id="KW-0812">Transmembrane</keyword>
<protein>
    <submittedName>
        <fullName evidence="2">Uncharacterized protein</fullName>
    </submittedName>
</protein>
<evidence type="ECO:0000313" key="2">
    <source>
        <dbReference type="EMBL" id="GAG68263.1"/>
    </source>
</evidence>
<gene>
    <name evidence="2" type="ORF">S01H4_18230</name>
</gene>
<reference evidence="2" key="1">
    <citation type="journal article" date="2014" name="Front. Microbiol.">
        <title>High frequency of phylogenetically diverse reductive dehalogenase-homologous genes in deep subseafloor sedimentary metagenomes.</title>
        <authorList>
            <person name="Kawai M."/>
            <person name="Futagami T."/>
            <person name="Toyoda A."/>
            <person name="Takaki Y."/>
            <person name="Nishi S."/>
            <person name="Hori S."/>
            <person name="Arai W."/>
            <person name="Tsubouchi T."/>
            <person name="Morono Y."/>
            <person name="Uchiyama I."/>
            <person name="Ito T."/>
            <person name="Fujiyama A."/>
            <person name="Inagaki F."/>
            <person name="Takami H."/>
        </authorList>
    </citation>
    <scope>NUCLEOTIDE SEQUENCE</scope>
    <source>
        <strain evidence="2">Expedition CK06-06</strain>
    </source>
</reference>
<sequence>MSDLYDVKYGVLAAVSLWILLGTVSAYYGEDKKKSRRRR</sequence>
<feature type="transmembrane region" description="Helical" evidence="1">
    <location>
        <begin position="12"/>
        <end position="29"/>
    </location>
</feature>
<keyword evidence="1" id="KW-1133">Transmembrane helix</keyword>
<comment type="caution">
    <text evidence="2">The sequence shown here is derived from an EMBL/GenBank/DDBJ whole genome shotgun (WGS) entry which is preliminary data.</text>
</comment>
<evidence type="ECO:0000256" key="1">
    <source>
        <dbReference type="SAM" id="Phobius"/>
    </source>
</evidence>
<accession>X1A644</accession>